<feature type="compositionally biased region" description="Basic and acidic residues" evidence="13">
    <location>
        <begin position="522"/>
        <end position="532"/>
    </location>
</feature>
<keyword evidence="1" id="KW-0479">Metal-binding</keyword>
<dbReference type="EMBL" id="KZ305018">
    <property type="protein sequence ID" value="PIA64219.1"/>
    <property type="molecule type" value="Genomic_DNA"/>
</dbReference>
<dbReference type="Pfam" id="PF02375">
    <property type="entry name" value="JmjN"/>
    <property type="match status" value="1"/>
</dbReference>
<keyword evidence="18" id="KW-1185">Reference proteome</keyword>
<evidence type="ECO:0000256" key="8">
    <source>
        <dbReference type="ARBA" id="ARBA00023004"/>
    </source>
</evidence>
<dbReference type="PANTHER" id="PTHR10694">
    <property type="entry name" value="LYSINE-SPECIFIC DEMETHYLASE"/>
    <property type="match status" value="1"/>
</dbReference>
<keyword evidence="9" id="KW-0805">Transcription regulation</keyword>
<feature type="region of interest" description="Disordered" evidence="13">
    <location>
        <begin position="1061"/>
        <end position="1131"/>
    </location>
</feature>
<protein>
    <recommendedName>
        <fullName evidence="19">JmjC domain-containing protein</fullName>
    </recommendedName>
</protein>
<dbReference type="PROSITE" id="PS51183">
    <property type="entry name" value="JMJN"/>
    <property type="match status" value="1"/>
</dbReference>
<gene>
    <name evidence="17" type="ORF">AQUCO_00100004v1</name>
</gene>
<dbReference type="SUPFAM" id="SSF57667">
    <property type="entry name" value="beta-beta-alpha zinc fingers"/>
    <property type="match status" value="2"/>
</dbReference>
<dbReference type="FunFam" id="3.30.160.60:FF:000747">
    <property type="entry name" value="Probable lysine-specific demethylase ELF6"/>
    <property type="match status" value="1"/>
</dbReference>
<evidence type="ECO:0000256" key="3">
    <source>
        <dbReference type="ARBA" id="ARBA00022771"/>
    </source>
</evidence>
<feature type="compositionally biased region" description="Basic residues" evidence="13">
    <location>
        <begin position="1066"/>
        <end position="1084"/>
    </location>
</feature>
<dbReference type="GO" id="GO:0040029">
    <property type="term" value="P:epigenetic regulation of gene expression"/>
    <property type="evidence" value="ECO:0007669"/>
    <property type="project" value="UniProtKB-ARBA"/>
</dbReference>
<dbReference type="Gene3D" id="3.30.160.60">
    <property type="entry name" value="Classic Zinc Finger"/>
    <property type="match status" value="1"/>
</dbReference>
<sequence>MEELRTESVLQVDQCLKSLPLAPTYYPILVEFQDPISYIFKIEKEASQYGICKIVPPLPPASKITSITNFNRSLSQTNSSSDSKTLSTFTTQEQQFGFSQGKSKLVKMNLLQSRDSCSFKQFEAKAKEFEKSILKKKIETLYWKACFDKPLLIECANCIPGSGFVPINGKKLREAGEALTVGETPWNMRGVSRANGSLLKFMKEEIPGVTSPMVYLAMMFSSFAWHVEDYELHSLNYIHLGAAKTWYAVPKDAAVAFEEVVRVHGYGGEVNPLVTCASLAEKTTLMSPEVLVGAGIPCCRMVQNAGEFVVTFPRAYHSGFSHGFNCSEAANIATPEWLMVAKEAAVRRASINYSPVVSHLQLLYSLALSLCSRIPLSISTEPRSSRLKEKKKSEGETKVKELFVESVIQNNEFLHDLLEQGSSCVLLPKNSLDIICPNVSPGSQVEIYPRFSVGAFSPEEEMERLENTVLDEIMVDKNTQNRELNGFRSMKQYSSCVRKGNRPPSLSVKNPQNDNADFRTYPSERRNTNTEKECASQTDGLLDHEMLSCLTCGILSCACVAVVQPREEASKYIVSADCSLFNDWIVASGAPDNEYSNADRFATTSELNSCSGQVEKSDYNDVNDVTVQCSSYQAEVLNGRVEVNPDIDAQKAISSLNLLAAAYGNLSDSDDEKAESEMPVSGDENDTVYNQKDRSRSSDETFSSARTFACASSVDPGHHDDRMKSMFHSSSSIGGESEFSSQISWCPSACSRTHVRATANGRYEQNLENSLQNKLASTMPKVSNCLSLERSACDHADLSTKSTTLDSMPNCYPGLSSARNNCCSLDIPTKDIQIPFKQRSGEDSSKGHMFCLEHAVEIEKQLRTVGGVHVLLVCHPDYPRVETEAKVLAEELGINYIWKHIPYREATKDEAARIRSSLGDKEAVPRNGDWTVKLGINLPYNASISQSPFYRKKMPYSIVSKVFGCSSPTNSSEKPKIFGKRPGVNNKIVVAGRWCGKVWMSDQVHPYLAQRACQKEETSARIHSQATSEAKVKIEIKPELSDESEQTSTSQWKSLRTLTTTVTRKTDKKRKGTLKKGATKKRKCSQPDSPIEAVEDSPTHDSPPRRNLRTGQAKRKEEAAGGRGKRLKKKSYKLLEDEDVKPIKQAKKKITKKASTCSEDKIIKDEEQEYQCDIENCTMVFRSKQDLKLHKRNICLVEGCDKKFLSHRYLEQHERVHMDDRPLKCPWKGCRMSFKWAWARTEHIRVHTGVRPYECQEPGCGQTFRFVTDFSRHRRKTGHSVKKVVDD</sequence>
<keyword evidence="6" id="KW-0223">Dioxygenase</keyword>
<keyword evidence="4" id="KW-0862">Zinc</keyword>
<feature type="domain" description="C2H2-type" evidence="14">
    <location>
        <begin position="1253"/>
        <end position="1284"/>
    </location>
</feature>
<dbReference type="GO" id="GO:0005634">
    <property type="term" value="C:nucleus"/>
    <property type="evidence" value="ECO:0007669"/>
    <property type="project" value="TreeGrafter"/>
</dbReference>
<feature type="domain" description="C2H2-type" evidence="14">
    <location>
        <begin position="1193"/>
        <end position="1222"/>
    </location>
</feature>
<keyword evidence="3 12" id="KW-0863">Zinc-finger</keyword>
<feature type="region of interest" description="Disordered" evidence="13">
    <location>
        <begin position="501"/>
        <end position="532"/>
    </location>
</feature>
<dbReference type="GO" id="GO:0000785">
    <property type="term" value="C:chromatin"/>
    <property type="evidence" value="ECO:0007669"/>
    <property type="project" value="TreeGrafter"/>
</dbReference>
<dbReference type="PROSITE" id="PS51184">
    <property type="entry name" value="JMJC"/>
    <property type="match status" value="1"/>
</dbReference>
<dbReference type="InterPro" id="IPR003349">
    <property type="entry name" value="JmjN"/>
</dbReference>
<dbReference type="SUPFAM" id="SSF51197">
    <property type="entry name" value="Clavaminate synthase-like"/>
    <property type="match status" value="1"/>
</dbReference>
<dbReference type="SMART" id="SM00558">
    <property type="entry name" value="JmjC"/>
    <property type="match status" value="1"/>
</dbReference>
<feature type="domain" description="JmjN" evidence="15">
    <location>
        <begin position="22"/>
        <end position="63"/>
    </location>
</feature>
<dbReference type="GO" id="GO:0034647">
    <property type="term" value="F:histone H3K4me/H3K4me2/H3K4me3 demethylase activity"/>
    <property type="evidence" value="ECO:0007669"/>
    <property type="project" value="TreeGrafter"/>
</dbReference>
<keyword evidence="10" id="KW-0804">Transcription</keyword>
<accession>A0A2G5F895</accession>
<name>A0A2G5F895_AQUCA</name>
<evidence type="ECO:0000259" key="14">
    <source>
        <dbReference type="PROSITE" id="PS50157"/>
    </source>
</evidence>
<dbReference type="InterPro" id="IPR013087">
    <property type="entry name" value="Znf_C2H2_type"/>
</dbReference>
<proteinExistence type="predicted"/>
<evidence type="ECO:0008006" key="19">
    <source>
        <dbReference type="Google" id="ProtNLM"/>
    </source>
</evidence>
<evidence type="ECO:0000256" key="4">
    <source>
        <dbReference type="ARBA" id="ARBA00022833"/>
    </source>
</evidence>
<dbReference type="InParanoid" id="A0A2G5F895"/>
<evidence type="ECO:0000256" key="6">
    <source>
        <dbReference type="ARBA" id="ARBA00022964"/>
    </source>
</evidence>
<evidence type="ECO:0000256" key="11">
    <source>
        <dbReference type="ARBA" id="ARBA00023242"/>
    </source>
</evidence>
<dbReference type="Proteomes" id="UP000230069">
    <property type="component" value="Unassembled WGS sequence"/>
</dbReference>
<dbReference type="SMART" id="SM00355">
    <property type="entry name" value="ZnF_C2H2"/>
    <property type="match status" value="4"/>
</dbReference>
<keyword evidence="8" id="KW-0408">Iron</keyword>
<dbReference type="OrthoDB" id="9547406at2759"/>
<evidence type="ECO:0000256" key="13">
    <source>
        <dbReference type="SAM" id="MobiDB-lite"/>
    </source>
</evidence>
<feature type="domain" description="JmjC" evidence="16">
    <location>
        <begin position="180"/>
        <end position="349"/>
    </location>
</feature>
<dbReference type="SMART" id="SM00545">
    <property type="entry name" value="JmjN"/>
    <property type="match status" value="1"/>
</dbReference>
<feature type="region of interest" description="Disordered" evidence="13">
    <location>
        <begin position="667"/>
        <end position="700"/>
    </location>
</feature>
<evidence type="ECO:0000256" key="12">
    <source>
        <dbReference type="PROSITE-ProRule" id="PRU00042"/>
    </source>
</evidence>
<evidence type="ECO:0000259" key="16">
    <source>
        <dbReference type="PROSITE" id="PS51184"/>
    </source>
</evidence>
<dbReference type="PROSITE" id="PS00028">
    <property type="entry name" value="ZINC_FINGER_C2H2_1"/>
    <property type="match status" value="3"/>
</dbReference>
<evidence type="ECO:0000313" key="17">
    <source>
        <dbReference type="EMBL" id="PIA64219.1"/>
    </source>
</evidence>
<dbReference type="InterPro" id="IPR003347">
    <property type="entry name" value="JmjC_dom"/>
</dbReference>
<dbReference type="Gene3D" id="2.60.120.650">
    <property type="entry name" value="Cupin"/>
    <property type="match status" value="1"/>
</dbReference>
<dbReference type="FunCoup" id="A0A2G5F895">
    <property type="interactions" value="2455"/>
</dbReference>
<evidence type="ECO:0000256" key="7">
    <source>
        <dbReference type="ARBA" id="ARBA00023002"/>
    </source>
</evidence>
<dbReference type="GO" id="GO:0008270">
    <property type="term" value="F:zinc ion binding"/>
    <property type="evidence" value="ECO:0007669"/>
    <property type="project" value="UniProtKB-KW"/>
</dbReference>
<keyword evidence="2" id="KW-0677">Repeat</keyword>
<evidence type="ECO:0000256" key="9">
    <source>
        <dbReference type="ARBA" id="ARBA00023015"/>
    </source>
</evidence>
<dbReference type="PANTHER" id="PTHR10694:SF38">
    <property type="entry name" value="LYSINE-SPECIFIC DEMETHYLASE REF6"/>
    <property type="match status" value="1"/>
</dbReference>
<dbReference type="Pfam" id="PF02373">
    <property type="entry name" value="JmjC"/>
    <property type="match status" value="1"/>
</dbReference>
<keyword evidence="11" id="KW-0539">Nucleus</keyword>
<feature type="domain" description="C2H2-type" evidence="14">
    <location>
        <begin position="1223"/>
        <end position="1252"/>
    </location>
</feature>
<dbReference type="InterPro" id="IPR036236">
    <property type="entry name" value="Znf_C2H2_sf"/>
</dbReference>
<evidence type="ECO:0000256" key="1">
    <source>
        <dbReference type="ARBA" id="ARBA00022723"/>
    </source>
</evidence>
<dbReference type="STRING" id="218851.A0A2G5F895"/>
<evidence type="ECO:0000313" key="18">
    <source>
        <dbReference type="Proteomes" id="UP000230069"/>
    </source>
</evidence>
<reference evidence="17 18" key="1">
    <citation type="submission" date="2017-09" db="EMBL/GenBank/DDBJ databases">
        <title>WGS assembly of Aquilegia coerulea Goldsmith.</title>
        <authorList>
            <person name="Hodges S."/>
            <person name="Kramer E."/>
            <person name="Nordborg M."/>
            <person name="Tomkins J."/>
            <person name="Borevitz J."/>
            <person name="Derieg N."/>
            <person name="Yan J."/>
            <person name="Mihaltcheva S."/>
            <person name="Hayes R.D."/>
            <person name="Rokhsar D."/>
        </authorList>
    </citation>
    <scope>NUCLEOTIDE SEQUENCE [LARGE SCALE GENOMIC DNA]</scope>
    <source>
        <strain evidence="18">cv. Goldsmith</strain>
    </source>
</reference>
<evidence type="ECO:0000256" key="10">
    <source>
        <dbReference type="ARBA" id="ARBA00023163"/>
    </source>
</evidence>
<dbReference type="PROSITE" id="PS50157">
    <property type="entry name" value="ZINC_FINGER_C2H2_2"/>
    <property type="match status" value="3"/>
</dbReference>
<keyword evidence="5" id="KW-0156">Chromatin regulator</keyword>
<evidence type="ECO:0000259" key="15">
    <source>
        <dbReference type="PROSITE" id="PS51183"/>
    </source>
</evidence>
<evidence type="ECO:0000256" key="5">
    <source>
        <dbReference type="ARBA" id="ARBA00022853"/>
    </source>
</evidence>
<organism evidence="17 18">
    <name type="scientific">Aquilegia coerulea</name>
    <name type="common">Rocky mountain columbine</name>
    <dbReference type="NCBI Taxonomy" id="218851"/>
    <lineage>
        <taxon>Eukaryota</taxon>
        <taxon>Viridiplantae</taxon>
        <taxon>Streptophyta</taxon>
        <taxon>Embryophyta</taxon>
        <taxon>Tracheophyta</taxon>
        <taxon>Spermatophyta</taxon>
        <taxon>Magnoliopsida</taxon>
        <taxon>Ranunculales</taxon>
        <taxon>Ranunculaceae</taxon>
        <taxon>Thalictroideae</taxon>
        <taxon>Aquilegia</taxon>
    </lineage>
</organism>
<evidence type="ECO:0000256" key="2">
    <source>
        <dbReference type="ARBA" id="ARBA00022737"/>
    </source>
</evidence>
<keyword evidence="7" id="KW-0560">Oxidoreductase</keyword>